<comment type="caution">
    <text evidence="1">The sequence shown here is derived from an EMBL/GenBank/DDBJ whole genome shotgun (WGS) entry which is preliminary data.</text>
</comment>
<accession>A0A3V2NSF9</accession>
<dbReference type="EMBL" id="AAACIV010000006">
    <property type="protein sequence ID" value="EAA7252784.1"/>
    <property type="molecule type" value="Genomic_DNA"/>
</dbReference>
<protein>
    <submittedName>
        <fullName evidence="1">Uncharacterized protein</fullName>
    </submittedName>
</protein>
<gene>
    <name evidence="1" type="ORF">DSF98_08810</name>
</gene>
<organism evidence="1">
    <name type="scientific">Salmonella enterica I</name>
    <dbReference type="NCBI Taxonomy" id="59201"/>
    <lineage>
        <taxon>Bacteria</taxon>
        <taxon>Pseudomonadati</taxon>
        <taxon>Pseudomonadota</taxon>
        <taxon>Gammaproteobacteria</taxon>
        <taxon>Enterobacterales</taxon>
        <taxon>Enterobacteriaceae</taxon>
        <taxon>Salmonella</taxon>
    </lineage>
</organism>
<reference evidence="1" key="1">
    <citation type="submission" date="2018-07" db="EMBL/GenBank/DDBJ databases">
        <authorList>
            <person name="Ashton P.M."/>
            <person name="Dallman T."/>
            <person name="Nair S."/>
            <person name="De Pinna E."/>
            <person name="Peters T."/>
            <person name="Grant K."/>
        </authorList>
    </citation>
    <scope>NUCLEOTIDE SEQUENCE [LARGE SCALE GENOMIC DNA]</scope>
    <source>
        <strain evidence="1">440016</strain>
    </source>
</reference>
<sequence length="89" mass="10066">MLIKLTYSVSFSLTLRDLNVSRSCLTLSDNQGGGKKIDGRRRCNMAAIALLLLLVLANKKGQWKTDLFCCECSVLRVTLLALFLWRYSH</sequence>
<evidence type="ECO:0000313" key="1">
    <source>
        <dbReference type="EMBL" id="EAA7252784.1"/>
    </source>
</evidence>
<name>A0A3V2NSF9_SALET</name>
<proteinExistence type="predicted"/>
<dbReference type="AlphaFoldDB" id="A0A3V2NSF9"/>
<dbReference type="Proteomes" id="UP000839682">
    <property type="component" value="Unassembled WGS sequence"/>
</dbReference>